<keyword evidence="2" id="KW-0472">Membrane</keyword>
<dbReference type="InterPro" id="IPR027417">
    <property type="entry name" value="P-loop_NTPase"/>
</dbReference>
<dbReference type="Gene3D" id="3.40.50.300">
    <property type="entry name" value="P-loop containing nucleotide triphosphate hydrolases"/>
    <property type="match status" value="2"/>
</dbReference>
<keyword evidence="1" id="KW-0175">Coiled coil</keyword>
<feature type="transmembrane region" description="Helical" evidence="2">
    <location>
        <begin position="614"/>
        <end position="642"/>
    </location>
</feature>
<sequence>MIFKDIKPDLIYEELQSVIKDLINTIDASQVETTDKEIATFSRNLLNELDANIAGELDKLKANSEWDTFTVAFYGETNAGKSTIIETLRILLAEPQKVSSQNKFKELVTSLNIDSASFEKINQEIAELKDNKVVLEQSLNSVKDKSNEQVSSLKNELATLNKKIESKLAAFNIFQKIWHFFSKLPEEAQLVSKQEQFESTKLILDENVAQAENEVSENDELYNAACLKLEHMEGDLDKLAPYADGGIIGDGRSDYTLDSQSYSMQGDESIFTVLDVPGIEGKEEKVGESIWSAVHKAHAVFYVTSKAAAPQTGDDKNKGTLEKIKEHLGDQTEVYSIYNKRITNPLQLQKSQLVSESELASLAELDTKMTEQLGENYQGTKSVCGLVGYLAAANCLVAGSADHKRKEKFLKDNNEQHLLNYCGFNELKQFLVSDLIKDYKVKIVKANFNKANQVLKSANSSITALHDEKFEPLHIKLKQEIGSASGQLDIALSSLKSRLLSSVGTSVNIFKLSVRDSVYKEIDNDISNNDFKYELKSAISRAQSQFDENLSEDINSHLSEFAEEVNGILIRFQKHTNELFSAFSSLETKGFDINFDLSAEIDNGVNVVGIISSIVGGVLLAISGAGIAAIALGAVGLVFSVFKSARSLIGSSYKMSQQKKSANKNVDNIAKELHSTANTNIANALKELEEKIDTIKFSLKTPIEHTALINKILSISIEKLHKTSRQLDKEL</sequence>
<organism evidence="3 4">
    <name type="scientific">Pseudoalteromonas arctica</name>
    <dbReference type="NCBI Taxonomy" id="394751"/>
    <lineage>
        <taxon>Bacteria</taxon>
        <taxon>Pseudomonadati</taxon>
        <taxon>Pseudomonadota</taxon>
        <taxon>Gammaproteobacteria</taxon>
        <taxon>Alteromonadales</taxon>
        <taxon>Pseudoalteromonadaceae</taxon>
        <taxon>Pseudoalteromonas</taxon>
    </lineage>
</organism>
<keyword evidence="4" id="KW-1185">Reference proteome</keyword>
<evidence type="ECO:0000256" key="2">
    <source>
        <dbReference type="SAM" id="Phobius"/>
    </source>
</evidence>
<dbReference type="EMBL" id="JBBMQX010000018">
    <property type="protein sequence ID" value="MEM5534375.1"/>
    <property type="molecule type" value="Genomic_DNA"/>
</dbReference>
<dbReference type="RefSeq" id="WP_342880273.1">
    <property type="nucleotide sequence ID" value="NZ_JBBMQX010000018.1"/>
</dbReference>
<dbReference type="SUPFAM" id="SSF52540">
    <property type="entry name" value="P-loop containing nucleoside triphosphate hydrolases"/>
    <property type="match status" value="1"/>
</dbReference>
<evidence type="ECO:0008006" key="5">
    <source>
        <dbReference type="Google" id="ProtNLM"/>
    </source>
</evidence>
<keyword evidence="2" id="KW-1133">Transmembrane helix</keyword>
<evidence type="ECO:0000313" key="3">
    <source>
        <dbReference type="EMBL" id="MEM5534375.1"/>
    </source>
</evidence>
<comment type="caution">
    <text evidence="3">The sequence shown here is derived from an EMBL/GenBank/DDBJ whole genome shotgun (WGS) entry which is preliminary data.</text>
</comment>
<evidence type="ECO:0000256" key="1">
    <source>
        <dbReference type="SAM" id="Coils"/>
    </source>
</evidence>
<protein>
    <recommendedName>
        <fullName evidence="5">G domain-containing protein</fullName>
    </recommendedName>
</protein>
<feature type="coiled-coil region" evidence="1">
    <location>
        <begin position="118"/>
        <end position="170"/>
    </location>
</feature>
<reference evidence="3 4" key="1">
    <citation type="submission" date="2024-03" db="EMBL/GenBank/DDBJ databases">
        <title>Community enrichment and isolation of bacterial strains for fucoidan degradation.</title>
        <authorList>
            <person name="Sichert A."/>
        </authorList>
    </citation>
    <scope>NUCLEOTIDE SEQUENCE [LARGE SCALE GENOMIC DNA]</scope>
    <source>
        <strain evidence="3 4">AS26</strain>
    </source>
</reference>
<evidence type="ECO:0000313" key="4">
    <source>
        <dbReference type="Proteomes" id="UP001457661"/>
    </source>
</evidence>
<dbReference type="Proteomes" id="UP001457661">
    <property type="component" value="Unassembled WGS sequence"/>
</dbReference>
<accession>A0ABU9TKY6</accession>
<proteinExistence type="predicted"/>
<name>A0ABU9TKY6_9GAMM</name>
<gene>
    <name evidence="3" type="ORF">WNY57_18220</name>
</gene>
<keyword evidence="2" id="KW-0812">Transmembrane</keyword>